<gene>
    <name evidence="2" type="ORF">L8U58_01375</name>
</gene>
<evidence type="ECO:0000256" key="1">
    <source>
        <dbReference type="SAM" id="MobiDB-lite"/>
    </source>
</evidence>
<evidence type="ECO:0000313" key="2">
    <source>
        <dbReference type="EMBL" id="MCZ9304197.1"/>
    </source>
</evidence>
<feature type="compositionally biased region" description="Basic and acidic residues" evidence="1">
    <location>
        <begin position="49"/>
        <end position="64"/>
    </location>
</feature>
<comment type="caution">
    <text evidence="2">The sequence shown here is derived from an EMBL/GenBank/DDBJ whole genome shotgun (WGS) entry which is preliminary data.</text>
</comment>
<protein>
    <submittedName>
        <fullName evidence="2">Uncharacterized protein</fullName>
    </submittedName>
</protein>
<organism evidence="2 3">
    <name type="scientific">Corynebacterium macclintockiae</name>
    <dbReference type="NCBI Taxonomy" id="2913501"/>
    <lineage>
        <taxon>Bacteria</taxon>
        <taxon>Bacillati</taxon>
        <taxon>Actinomycetota</taxon>
        <taxon>Actinomycetes</taxon>
        <taxon>Mycobacteriales</taxon>
        <taxon>Corynebacteriaceae</taxon>
        <taxon>Corynebacterium</taxon>
    </lineage>
</organism>
<dbReference type="GeneID" id="301812175"/>
<accession>A0A9X3M4N4</accession>
<feature type="region of interest" description="Disordered" evidence="1">
    <location>
        <begin position="1"/>
        <end position="64"/>
    </location>
</feature>
<dbReference type="AlphaFoldDB" id="A0A9X3M4N4"/>
<dbReference type="EMBL" id="JAKMUV010000001">
    <property type="protein sequence ID" value="MCZ9304197.1"/>
    <property type="molecule type" value="Genomic_DNA"/>
</dbReference>
<evidence type="ECO:0000313" key="3">
    <source>
        <dbReference type="Proteomes" id="UP001146505"/>
    </source>
</evidence>
<keyword evidence="3" id="KW-1185">Reference proteome</keyword>
<name>A0A9X3M4N4_9CORY</name>
<dbReference type="RefSeq" id="WP_034975399.1">
    <property type="nucleotide sequence ID" value="NZ_JAKMUV010000001.1"/>
</dbReference>
<proteinExistence type="predicted"/>
<dbReference type="Proteomes" id="UP001146505">
    <property type="component" value="Unassembled WGS sequence"/>
</dbReference>
<reference evidence="2" key="1">
    <citation type="submission" date="2022-02" db="EMBL/GenBank/DDBJ databases">
        <title>Corynebacterium sp. from urogenital microbiome.</title>
        <authorList>
            <person name="Cappelli E.A."/>
            <person name="Ribeiro T.G."/>
            <person name="Peixe L."/>
        </authorList>
    </citation>
    <scope>NUCLEOTIDE SEQUENCE</scope>
    <source>
        <strain evidence="2">C9Ua_112</strain>
    </source>
</reference>
<sequence length="64" mass="7229">MRARRRFFGKVGQGGDSGSSFIDAIASGNTKPHSHLVQDEWGDDCPSEEGERRYLEEQRPPHWG</sequence>